<evidence type="ECO:0000313" key="22">
    <source>
        <dbReference type="Ensembl" id="ENSOKIP00005110699.1"/>
    </source>
</evidence>
<dbReference type="Pfam" id="PF12162">
    <property type="entry name" value="STAT1_TAZ2bind"/>
    <property type="match status" value="1"/>
</dbReference>
<keyword evidence="9" id="KW-0832">Ubl conjugation</keyword>
<dbReference type="SUPFAM" id="SSF55550">
    <property type="entry name" value="SH2 domain"/>
    <property type="match status" value="1"/>
</dbReference>
<evidence type="ECO:0000256" key="17">
    <source>
        <dbReference type="ARBA" id="ARBA00023242"/>
    </source>
</evidence>
<dbReference type="Gene3D" id="1.20.1050.20">
    <property type="entry name" value="STAT transcription factor, all-alpha domain"/>
    <property type="match status" value="1"/>
</dbReference>
<dbReference type="Gene3D" id="6.10.250.3310">
    <property type="entry name" value="signal transducer and activator of transcription 1"/>
    <property type="match status" value="1"/>
</dbReference>
<dbReference type="InterPro" id="IPR048988">
    <property type="entry name" value="STAT_linker"/>
</dbReference>
<keyword evidence="11 18" id="KW-0727">SH2 domain</keyword>
<keyword evidence="6" id="KW-1017">Isopeptide bond</keyword>
<feature type="coiled-coil region" evidence="20">
    <location>
        <begin position="242"/>
        <end position="269"/>
    </location>
</feature>
<gene>
    <name evidence="22" type="primary">STAT1</name>
</gene>
<dbReference type="Gene3D" id="2.60.40.630">
    <property type="entry name" value="STAT transcription factor, DNA-binding domain"/>
    <property type="match status" value="1"/>
</dbReference>
<evidence type="ECO:0000256" key="13">
    <source>
        <dbReference type="ARBA" id="ARBA00023054"/>
    </source>
</evidence>
<evidence type="ECO:0000259" key="21">
    <source>
        <dbReference type="PROSITE" id="PS50001"/>
    </source>
</evidence>
<dbReference type="FunFam" id="6.10.250.3310:FF:000002">
    <property type="entry name" value="Signal transducer and activator of transcription"/>
    <property type="match status" value="1"/>
</dbReference>
<keyword evidence="5 19" id="KW-0963">Cytoplasm</keyword>
<dbReference type="FunFam" id="2.60.40.630:FF:000001">
    <property type="entry name" value="Signal transducer and activator of transcription"/>
    <property type="match status" value="1"/>
</dbReference>
<dbReference type="Ensembl" id="ENSOKIT00005118547.1">
    <property type="protein sequence ID" value="ENSOKIP00005110699.1"/>
    <property type="gene ID" value="ENSOKIG00005048097.1"/>
</dbReference>
<keyword evidence="16 19" id="KW-0804">Transcription</keyword>
<evidence type="ECO:0000313" key="23">
    <source>
        <dbReference type="Proteomes" id="UP000694557"/>
    </source>
</evidence>
<evidence type="ECO:0000256" key="16">
    <source>
        <dbReference type="ARBA" id="ARBA00023163"/>
    </source>
</evidence>
<dbReference type="FunFam" id="1.20.1050.20:FF:000001">
    <property type="entry name" value="Signal transducer and activator of transcription"/>
    <property type="match status" value="1"/>
</dbReference>
<evidence type="ECO:0000256" key="7">
    <source>
        <dbReference type="ARBA" id="ARBA00022553"/>
    </source>
</evidence>
<dbReference type="InterPro" id="IPR013801">
    <property type="entry name" value="STAT_TF_DNA-bd"/>
</dbReference>
<dbReference type="GO" id="GO:0000981">
    <property type="term" value="F:DNA-binding transcription factor activity, RNA polymerase II-specific"/>
    <property type="evidence" value="ECO:0007669"/>
    <property type="project" value="UniProtKB-ARBA"/>
</dbReference>
<dbReference type="SUPFAM" id="SSF48092">
    <property type="entry name" value="Transcription factor STAT-4 N-domain"/>
    <property type="match status" value="1"/>
</dbReference>
<dbReference type="InterPro" id="IPR012345">
    <property type="entry name" value="STAT_TF_DNA-bd_N"/>
</dbReference>
<evidence type="ECO:0000256" key="5">
    <source>
        <dbReference type="ARBA" id="ARBA00022490"/>
    </source>
</evidence>
<dbReference type="GO" id="GO:0007259">
    <property type="term" value="P:cell surface receptor signaling pathway via JAK-STAT"/>
    <property type="evidence" value="ECO:0007669"/>
    <property type="project" value="UniProtKB-ARBA"/>
</dbReference>
<dbReference type="Gene3D" id="1.10.532.10">
    <property type="entry name" value="STAT transcription factor, N-terminal domain"/>
    <property type="match status" value="1"/>
</dbReference>
<dbReference type="FunFam" id="1.10.532.10:FF:000001">
    <property type="entry name" value="Signal transducer and activator of transcription"/>
    <property type="match status" value="1"/>
</dbReference>
<evidence type="ECO:0000256" key="9">
    <source>
        <dbReference type="ARBA" id="ARBA00022843"/>
    </source>
</evidence>
<keyword evidence="15 19" id="KW-0010">Activator</keyword>
<dbReference type="GeneTree" id="ENSGT01050000244905"/>
<reference evidence="22" key="1">
    <citation type="submission" date="2025-08" db="UniProtKB">
        <authorList>
            <consortium name="Ensembl"/>
        </authorList>
    </citation>
    <scope>IDENTIFICATION</scope>
</reference>
<dbReference type="InterPro" id="IPR015988">
    <property type="entry name" value="STAT_TF_CC"/>
</dbReference>
<organism evidence="22 23">
    <name type="scientific">Oncorhynchus kisutch</name>
    <name type="common">Coho salmon</name>
    <name type="synonym">Salmo kisutch</name>
    <dbReference type="NCBI Taxonomy" id="8019"/>
    <lineage>
        <taxon>Eukaryota</taxon>
        <taxon>Metazoa</taxon>
        <taxon>Chordata</taxon>
        <taxon>Craniata</taxon>
        <taxon>Vertebrata</taxon>
        <taxon>Euteleostomi</taxon>
        <taxon>Actinopterygii</taxon>
        <taxon>Neopterygii</taxon>
        <taxon>Teleostei</taxon>
        <taxon>Protacanthopterygii</taxon>
        <taxon>Salmoniformes</taxon>
        <taxon>Salmonidae</taxon>
        <taxon>Salmoninae</taxon>
        <taxon>Oncorhynchus</taxon>
    </lineage>
</organism>
<keyword evidence="14 19" id="KW-0238">DNA-binding</keyword>
<dbReference type="Pfam" id="PF02865">
    <property type="entry name" value="STAT_int"/>
    <property type="match status" value="1"/>
</dbReference>
<evidence type="ECO:0000256" key="3">
    <source>
        <dbReference type="ARBA" id="ARBA00005586"/>
    </source>
</evidence>
<dbReference type="GO" id="GO:0060337">
    <property type="term" value="P:type I interferon-mediated signaling pathway"/>
    <property type="evidence" value="ECO:0007669"/>
    <property type="project" value="UniProtKB-ARBA"/>
</dbReference>
<dbReference type="InterPro" id="IPR035859">
    <property type="entry name" value="STAT1_SH2"/>
</dbReference>
<dbReference type="InterPro" id="IPR038295">
    <property type="entry name" value="STAT1_C_sf"/>
</dbReference>
<dbReference type="CDD" id="cd16845">
    <property type="entry name" value="STAT1_DBD"/>
    <property type="match status" value="1"/>
</dbReference>
<evidence type="ECO:0000256" key="15">
    <source>
        <dbReference type="ARBA" id="ARBA00023159"/>
    </source>
</evidence>
<dbReference type="FunFam" id="1.10.238.10:FF:000012">
    <property type="entry name" value="Signal transducer and activator of transcription"/>
    <property type="match status" value="1"/>
</dbReference>
<dbReference type="Pfam" id="PF02864">
    <property type="entry name" value="STAT_bind"/>
    <property type="match status" value="1"/>
</dbReference>
<dbReference type="InterPro" id="IPR013799">
    <property type="entry name" value="STAT_TF_prot_interaction"/>
</dbReference>
<keyword evidence="13 20" id="KW-0175">Coiled coil</keyword>
<dbReference type="GO" id="GO:0005654">
    <property type="term" value="C:nucleoplasm"/>
    <property type="evidence" value="ECO:0007669"/>
    <property type="project" value="UniProtKB-ARBA"/>
</dbReference>
<evidence type="ECO:0000256" key="19">
    <source>
        <dbReference type="RuleBase" id="RU046415"/>
    </source>
</evidence>
<feature type="domain" description="SH2" evidence="21">
    <location>
        <begin position="541"/>
        <end position="637"/>
    </location>
</feature>
<dbReference type="Gene3D" id="1.10.238.10">
    <property type="entry name" value="EF-hand"/>
    <property type="match status" value="1"/>
</dbReference>
<keyword evidence="7 19" id="KW-0597">Phosphoprotein</keyword>
<dbReference type="GO" id="GO:0042981">
    <property type="term" value="P:regulation of apoptotic process"/>
    <property type="evidence" value="ECO:0007669"/>
    <property type="project" value="UniProtKB-ARBA"/>
</dbReference>
<dbReference type="Pfam" id="PF01017">
    <property type="entry name" value="STAT_alpha"/>
    <property type="match status" value="1"/>
</dbReference>
<comment type="subcellular location">
    <subcellularLocation>
        <location evidence="2 19">Cytoplasm</location>
    </subcellularLocation>
    <subcellularLocation>
        <location evidence="1 19">Nucleus</location>
    </subcellularLocation>
</comment>
<reference evidence="22" key="2">
    <citation type="submission" date="2025-09" db="UniProtKB">
        <authorList>
            <consortium name="Ensembl"/>
        </authorList>
    </citation>
    <scope>IDENTIFICATION</scope>
</reference>
<keyword evidence="8" id="KW-0013">ADP-ribosylation</keyword>
<proteinExistence type="inferred from homology"/>
<dbReference type="InterPro" id="IPR036535">
    <property type="entry name" value="STAT_N_sf"/>
</dbReference>
<dbReference type="SUPFAM" id="SSF49417">
    <property type="entry name" value="p53-like transcription factors"/>
    <property type="match status" value="1"/>
</dbReference>
<evidence type="ECO:0000256" key="6">
    <source>
        <dbReference type="ARBA" id="ARBA00022499"/>
    </source>
</evidence>
<evidence type="ECO:0000256" key="10">
    <source>
        <dbReference type="ARBA" id="ARBA00022990"/>
    </source>
</evidence>
<dbReference type="Pfam" id="PF00017">
    <property type="entry name" value="SH2"/>
    <property type="match status" value="1"/>
</dbReference>
<dbReference type="FunFam" id="3.30.505.10:FF:000003">
    <property type="entry name" value="Signal transducer and activator of transcription"/>
    <property type="match status" value="1"/>
</dbReference>
<dbReference type="CDD" id="cd10372">
    <property type="entry name" value="SH2_STAT1"/>
    <property type="match status" value="1"/>
</dbReference>
<dbReference type="SUPFAM" id="SSF47655">
    <property type="entry name" value="STAT"/>
    <property type="match status" value="1"/>
</dbReference>
<evidence type="ECO:0000256" key="2">
    <source>
        <dbReference type="ARBA" id="ARBA00004496"/>
    </source>
</evidence>
<keyword evidence="10" id="KW-0007">Acetylation</keyword>
<evidence type="ECO:0000256" key="18">
    <source>
        <dbReference type="PROSITE-ProRule" id="PRU00191"/>
    </source>
</evidence>
<dbReference type="GO" id="GO:0060333">
    <property type="term" value="P:type II interferon-mediated signaling pathway"/>
    <property type="evidence" value="ECO:0007669"/>
    <property type="project" value="UniProtKB-ARBA"/>
</dbReference>
<dbReference type="Proteomes" id="UP000694557">
    <property type="component" value="Unassembled WGS sequence"/>
</dbReference>
<evidence type="ECO:0000256" key="12">
    <source>
        <dbReference type="ARBA" id="ARBA00023015"/>
    </source>
</evidence>
<keyword evidence="23" id="KW-1185">Reference proteome</keyword>
<keyword evidence="12 19" id="KW-0805">Transcription regulation</keyword>
<dbReference type="Gene3D" id="3.30.505.10">
    <property type="entry name" value="SH2 domain"/>
    <property type="match status" value="1"/>
</dbReference>
<dbReference type="InterPro" id="IPR000980">
    <property type="entry name" value="SH2"/>
</dbReference>
<protein>
    <recommendedName>
        <fullName evidence="19">Signal transducer and activator of transcription</fullName>
    </recommendedName>
</protein>
<keyword evidence="17 19" id="KW-0539">Nucleus</keyword>
<dbReference type="AlphaFoldDB" id="A0A8C7L6H1"/>
<accession>A0A8C7L6H1</accession>
<dbReference type="GO" id="GO:0051093">
    <property type="term" value="P:negative regulation of developmental process"/>
    <property type="evidence" value="ECO:0007669"/>
    <property type="project" value="UniProtKB-ARBA"/>
</dbReference>
<evidence type="ECO:0000256" key="4">
    <source>
        <dbReference type="ARBA" id="ARBA00022481"/>
    </source>
</evidence>
<dbReference type="GO" id="GO:0003677">
    <property type="term" value="F:DNA binding"/>
    <property type="evidence" value="ECO:0007669"/>
    <property type="project" value="UniProtKB-KW"/>
</dbReference>
<dbReference type="PROSITE" id="PS50001">
    <property type="entry name" value="SH2"/>
    <property type="match status" value="1"/>
</dbReference>
<comment type="similarity">
    <text evidence="3 19">Belongs to the transcription factor STAT family.</text>
</comment>
<dbReference type="InterPro" id="IPR022752">
    <property type="entry name" value="STAT1_TAZ2-bd_C"/>
</dbReference>
<keyword evidence="4" id="KW-0488">Methylation</keyword>
<dbReference type="GO" id="GO:0005737">
    <property type="term" value="C:cytoplasm"/>
    <property type="evidence" value="ECO:0007669"/>
    <property type="project" value="UniProtKB-SubCell"/>
</dbReference>
<evidence type="ECO:0000256" key="11">
    <source>
        <dbReference type="ARBA" id="ARBA00022999"/>
    </source>
</evidence>
<dbReference type="InterPro" id="IPR036860">
    <property type="entry name" value="SH2_dom_sf"/>
</dbReference>
<dbReference type="Pfam" id="PF21354">
    <property type="entry name" value="STAT_linker"/>
    <property type="match status" value="1"/>
</dbReference>
<evidence type="ECO:0000256" key="20">
    <source>
        <dbReference type="SAM" id="Coils"/>
    </source>
</evidence>
<dbReference type="PANTHER" id="PTHR11801">
    <property type="entry name" value="SIGNAL TRANSDUCER AND ACTIVATOR OF TRANSCRIPTION"/>
    <property type="match status" value="1"/>
</dbReference>
<name>A0A8C7L6H1_ONCKI</name>
<dbReference type="SMART" id="SM00964">
    <property type="entry name" value="STAT_int"/>
    <property type="match status" value="1"/>
</dbReference>
<evidence type="ECO:0000256" key="8">
    <source>
        <dbReference type="ARBA" id="ARBA00022765"/>
    </source>
</evidence>
<sequence length="731" mass="84361">MAQWCQLQLLESKYLEQVDQIYDDSFPMDIRQYLSKWIESIDWENVAVQDSLATVRFHDLLAQLDDQHSRFALENNFLLQHNIRKIKRNLQDRFQEDPVHMAMIISRNLKEEQRILAAAKSIEVLCMNLFAIYLIQRNIKSLEYLQDEHDFKENTLKNREHEMNGLTPKQLEHEKLQIVEMCFKLKFKRVEVVGQLAEVLNVAEAVQSDLISEELPEWKKRQQSSCIGGPPNACLDQLQNWFTAVAESLQQVRQQLKELQELEQKYTYDNDPIKQQKGFLEGRALALFRNLLEHSLVVERQPCMPTHPQRTLVLKTQVLFTVKLRFLVKLPEFNYQLKVKALFDKDVTEKKGFRKFNILGTNTKVMNMEESNGSLAAEFRHLQLKEQKVAGNRTNEGPLIVTEELHCICFESELNQSGLEIKLETISLPIVVISNVSQLPSGWASILWYNMLTSEPKNLKFFLSPPVASWGQLSEVLSWQFSSVTKRGLNEEQLGMLADKLLGEDPEGLIPWTKFCKKSFPFWLWIEAILDLIKRHLLSLWNDGCILGFVSKEREKAMLTGKCPGTFLLRFSESSRDGAITFTWVEHDLYDKPVFHAVEPYTKKELSAVSLPDIIRTYKVMAAENIPENPLRFLYPDIPKDKSFGKYYTRASEASEPMDVEGSSVTGYMKTELISVSEVHPSRLQDNMMPMSPDVFGELKRSVAPVLQCWSSPKDIDAVVSQTSPLVFKKS</sequence>
<dbReference type="InterPro" id="IPR001217">
    <property type="entry name" value="STAT"/>
</dbReference>
<dbReference type="InterPro" id="IPR008967">
    <property type="entry name" value="p53-like_TF_DNA-bd_sf"/>
</dbReference>
<dbReference type="InterPro" id="IPR013800">
    <property type="entry name" value="STAT_TF_alpha"/>
</dbReference>
<dbReference type="GO" id="GO:0051607">
    <property type="term" value="P:defense response to virus"/>
    <property type="evidence" value="ECO:0007669"/>
    <property type="project" value="UniProtKB-ARBA"/>
</dbReference>
<evidence type="ECO:0000256" key="1">
    <source>
        <dbReference type="ARBA" id="ARBA00004123"/>
    </source>
</evidence>
<evidence type="ECO:0000256" key="14">
    <source>
        <dbReference type="ARBA" id="ARBA00023125"/>
    </source>
</evidence>